<dbReference type="AlphaFoldDB" id="D8RPJ2"/>
<name>D8RPJ2_SELML</name>
<evidence type="ECO:0000313" key="2">
    <source>
        <dbReference type="Proteomes" id="UP000001514"/>
    </source>
</evidence>
<accession>D8RPJ2</accession>
<evidence type="ECO:0000313" key="1">
    <source>
        <dbReference type="EMBL" id="EFJ26052.1"/>
    </source>
</evidence>
<dbReference type="InParanoid" id="D8RPJ2"/>
<organism evidence="2">
    <name type="scientific">Selaginella moellendorffii</name>
    <name type="common">Spikemoss</name>
    <dbReference type="NCBI Taxonomy" id="88036"/>
    <lineage>
        <taxon>Eukaryota</taxon>
        <taxon>Viridiplantae</taxon>
        <taxon>Streptophyta</taxon>
        <taxon>Embryophyta</taxon>
        <taxon>Tracheophyta</taxon>
        <taxon>Lycopodiopsida</taxon>
        <taxon>Selaginellales</taxon>
        <taxon>Selaginellaceae</taxon>
        <taxon>Selaginella</taxon>
    </lineage>
</organism>
<dbReference type="KEGG" id="smo:SELMODRAFT_413461"/>
<proteinExistence type="predicted"/>
<dbReference type="Gramene" id="EFJ26052">
    <property type="protein sequence ID" value="EFJ26052"/>
    <property type="gene ID" value="SELMODRAFT_413461"/>
</dbReference>
<reference evidence="1 2" key="1">
    <citation type="journal article" date="2011" name="Science">
        <title>The Selaginella genome identifies genetic changes associated with the evolution of vascular plants.</title>
        <authorList>
            <person name="Banks J.A."/>
            <person name="Nishiyama T."/>
            <person name="Hasebe M."/>
            <person name="Bowman J.L."/>
            <person name="Gribskov M."/>
            <person name="dePamphilis C."/>
            <person name="Albert V.A."/>
            <person name="Aono N."/>
            <person name="Aoyama T."/>
            <person name="Ambrose B.A."/>
            <person name="Ashton N.W."/>
            <person name="Axtell M.J."/>
            <person name="Barker E."/>
            <person name="Barker M.S."/>
            <person name="Bennetzen J.L."/>
            <person name="Bonawitz N.D."/>
            <person name="Chapple C."/>
            <person name="Cheng C."/>
            <person name="Correa L.G."/>
            <person name="Dacre M."/>
            <person name="DeBarry J."/>
            <person name="Dreyer I."/>
            <person name="Elias M."/>
            <person name="Engstrom E.M."/>
            <person name="Estelle M."/>
            <person name="Feng L."/>
            <person name="Finet C."/>
            <person name="Floyd S.K."/>
            <person name="Frommer W.B."/>
            <person name="Fujita T."/>
            <person name="Gramzow L."/>
            <person name="Gutensohn M."/>
            <person name="Harholt J."/>
            <person name="Hattori M."/>
            <person name="Heyl A."/>
            <person name="Hirai T."/>
            <person name="Hiwatashi Y."/>
            <person name="Ishikawa M."/>
            <person name="Iwata M."/>
            <person name="Karol K.G."/>
            <person name="Koehler B."/>
            <person name="Kolukisaoglu U."/>
            <person name="Kubo M."/>
            <person name="Kurata T."/>
            <person name="Lalonde S."/>
            <person name="Li K."/>
            <person name="Li Y."/>
            <person name="Litt A."/>
            <person name="Lyons E."/>
            <person name="Manning G."/>
            <person name="Maruyama T."/>
            <person name="Michael T.P."/>
            <person name="Mikami K."/>
            <person name="Miyazaki S."/>
            <person name="Morinaga S."/>
            <person name="Murata T."/>
            <person name="Mueller-Roeber B."/>
            <person name="Nelson D.R."/>
            <person name="Obara M."/>
            <person name="Oguri Y."/>
            <person name="Olmstead R.G."/>
            <person name="Onodera N."/>
            <person name="Petersen B.L."/>
            <person name="Pils B."/>
            <person name="Prigge M."/>
            <person name="Rensing S.A."/>
            <person name="Riano-Pachon D.M."/>
            <person name="Roberts A.W."/>
            <person name="Sato Y."/>
            <person name="Scheller H.V."/>
            <person name="Schulz B."/>
            <person name="Schulz C."/>
            <person name="Shakirov E.V."/>
            <person name="Shibagaki N."/>
            <person name="Shinohara N."/>
            <person name="Shippen D.E."/>
            <person name="Soerensen I."/>
            <person name="Sotooka R."/>
            <person name="Sugimoto N."/>
            <person name="Sugita M."/>
            <person name="Sumikawa N."/>
            <person name="Tanurdzic M."/>
            <person name="Theissen G."/>
            <person name="Ulvskov P."/>
            <person name="Wakazuki S."/>
            <person name="Weng J.K."/>
            <person name="Willats W.W."/>
            <person name="Wipf D."/>
            <person name="Wolf P.G."/>
            <person name="Yang L."/>
            <person name="Zimmer A.D."/>
            <person name="Zhu Q."/>
            <person name="Mitros T."/>
            <person name="Hellsten U."/>
            <person name="Loque D."/>
            <person name="Otillar R."/>
            <person name="Salamov A."/>
            <person name="Schmutz J."/>
            <person name="Shapiro H."/>
            <person name="Lindquist E."/>
            <person name="Lucas S."/>
            <person name="Rokhsar D."/>
            <person name="Grigoriev I.V."/>
        </authorList>
    </citation>
    <scope>NUCLEOTIDE SEQUENCE [LARGE SCALE GENOMIC DNA]</scope>
</reference>
<sequence length="171" mass="20107">MKLDNICTVETRVHDPKLRALQCWYLPKLKRQPRPPGAKAEDAPRMFRIQRPSRFFARPEMWGAWNISTEVPSPRERERMTRRTLRDDRKNTQRFFHRNEDSISALRNMYKRGEKPRKEVHAAKVYIDHLKKRKQDIEAVLNLDALSHALKFFDGWDSSSMAPSSGGGCED</sequence>
<dbReference type="Proteomes" id="UP000001514">
    <property type="component" value="Unassembled WGS sequence"/>
</dbReference>
<dbReference type="EMBL" id="GL377585">
    <property type="protein sequence ID" value="EFJ26052.1"/>
    <property type="molecule type" value="Genomic_DNA"/>
</dbReference>
<gene>
    <name evidence="1" type="ORF">SELMODRAFT_413461</name>
</gene>
<protein>
    <submittedName>
        <fullName evidence="1">Uncharacterized protein</fullName>
    </submittedName>
</protein>
<dbReference type="HOGENOM" id="CLU_1565539_0_0_1"/>
<keyword evidence="2" id="KW-1185">Reference proteome</keyword>